<evidence type="ECO:0000256" key="1">
    <source>
        <dbReference type="ARBA" id="ARBA00022515"/>
    </source>
</evidence>
<dbReference type="InterPro" id="IPR014001">
    <property type="entry name" value="Helicase_ATP-bd"/>
</dbReference>
<organism evidence="16 17">
    <name type="scientific">Bathymodiolus azoricus thioautotrophic gill symbiont</name>
    <dbReference type="NCBI Taxonomy" id="235205"/>
    <lineage>
        <taxon>Bacteria</taxon>
        <taxon>Pseudomonadati</taxon>
        <taxon>Pseudomonadota</taxon>
        <taxon>Gammaproteobacteria</taxon>
        <taxon>sulfur-oxidizing symbionts</taxon>
    </lineage>
</organism>
<dbReference type="SMART" id="SM00490">
    <property type="entry name" value="HELICc"/>
    <property type="match status" value="1"/>
</dbReference>
<keyword evidence="10 12" id="KW-0413">Isomerase</keyword>
<keyword evidence="8 12" id="KW-0067">ATP-binding</keyword>
<dbReference type="GO" id="GO:0006270">
    <property type="term" value="P:DNA replication initiation"/>
    <property type="evidence" value="ECO:0007669"/>
    <property type="project" value="TreeGrafter"/>
</dbReference>
<dbReference type="InterPro" id="IPR041222">
    <property type="entry name" value="PriA_3primeBD"/>
</dbReference>
<dbReference type="PANTHER" id="PTHR30580">
    <property type="entry name" value="PRIMOSOMAL PROTEIN N"/>
    <property type="match status" value="1"/>
</dbReference>
<accession>A0A1H6KJ43</accession>
<keyword evidence="4 12" id="KW-0547">Nucleotide-binding</keyword>
<dbReference type="EMBL" id="CVUD02000116">
    <property type="protein sequence ID" value="SEH75280.1"/>
    <property type="molecule type" value="Genomic_DNA"/>
</dbReference>
<keyword evidence="6 12" id="KW-0347">Helicase</keyword>
<dbReference type="NCBIfam" id="TIGR00595">
    <property type="entry name" value="priA"/>
    <property type="match status" value="1"/>
</dbReference>
<dbReference type="STRING" id="235205.BAZSYMB_GORF98_GLIMMER3"/>
<gene>
    <name evidence="12" type="primary">priA</name>
    <name evidence="15" type="ORF">BAZSYMA_ACONTIG00032_13</name>
    <name evidence="16" type="ORF">BAZSYMB_GORF98_GLIMMER3</name>
</gene>
<dbReference type="GO" id="GO:0003677">
    <property type="term" value="F:DNA binding"/>
    <property type="evidence" value="ECO:0007669"/>
    <property type="project" value="UniProtKB-UniRule"/>
</dbReference>
<dbReference type="InterPro" id="IPR011545">
    <property type="entry name" value="DEAD/DEAH_box_helicase_dom"/>
</dbReference>
<dbReference type="EC" id="5.6.2.4" evidence="12"/>
<dbReference type="Pfam" id="PF18319">
    <property type="entry name" value="Zn_ribbon_PriA"/>
    <property type="match status" value="1"/>
</dbReference>
<comment type="similarity">
    <text evidence="12">Belongs to the helicase family. PriA subfamily.</text>
</comment>
<evidence type="ECO:0000259" key="13">
    <source>
        <dbReference type="PROSITE" id="PS51192"/>
    </source>
</evidence>
<dbReference type="SMART" id="SM00487">
    <property type="entry name" value="DEXDc"/>
    <property type="match status" value="1"/>
</dbReference>
<evidence type="ECO:0000256" key="4">
    <source>
        <dbReference type="ARBA" id="ARBA00022741"/>
    </source>
</evidence>
<proteinExistence type="inferred from homology"/>
<protein>
    <recommendedName>
        <fullName evidence="12">Replication restart protein PriA</fullName>
    </recommendedName>
    <alternativeName>
        <fullName evidence="12">ATP-dependent DNA helicase PriA</fullName>
        <ecNumber evidence="12">5.6.2.4</ecNumber>
    </alternativeName>
    <alternativeName>
        <fullName evidence="12">DNA 3'-5' helicase PriA</fullName>
    </alternativeName>
</protein>
<comment type="catalytic activity">
    <reaction evidence="11 12">
        <text>ATP + H2O = ADP + phosphate + H(+)</text>
        <dbReference type="Rhea" id="RHEA:13065"/>
        <dbReference type="ChEBI" id="CHEBI:15377"/>
        <dbReference type="ChEBI" id="CHEBI:15378"/>
        <dbReference type="ChEBI" id="CHEBI:30616"/>
        <dbReference type="ChEBI" id="CHEBI:43474"/>
        <dbReference type="ChEBI" id="CHEBI:456216"/>
        <dbReference type="EC" id="5.6.2.4"/>
    </reaction>
</comment>
<feature type="binding site" evidence="12">
    <location>
        <position position="395"/>
    </location>
    <ligand>
        <name>Zn(2+)</name>
        <dbReference type="ChEBI" id="CHEBI:29105"/>
        <label>2</label>
    </ligand>
</feature>
<sequence length="676" mass="75819">MNDNHAFVYCIKSFILVLKYLTLSSILEVAIPVPLNKTFDYLPNQEVAVGARVRVSFGRKKVIGIVLAHKDKSDFDKLKTIEEVLDDVAILDAPILDFLSWSANYYHHPIGEVISTALPKNLRIGKEAIIKKVVGLPIKTSEPNFETTNEQQLAIDEISASLDGYHGFLLHGVTGSGKTEVYLRLTQTVLKQGKQVLVLVPEIGLTPQMITRFASRLNTCIVSIHSQRNETQKLDAYLMAKDGTAGVILGTRSAIFTPMPNLGLIIIDEEHDSSFKQQSGFRYCARDLCFVRAKQVNIPVILGTATPSLEVLKQVMDKKISRLTLMKRAGGAILPKVNLIDMRTEAGNALSAMLIAKMKQHLSSGKQVMLFINRRGYAPVYFCTQCGWKSECDHCDSSMIYHRHINRLKCHHCNDEKIPEQTCPDCGEQSLEVLGYGTQRLEETLGSHFADTPIIRIDRDTTRRKKAFEQHLEKINSGEPCIIVGTQMLAKGHDFSNLAMVGILDIDGGLLSSNFRGTEHLAQLLIQVSGRAGRSGQQGEVAIQTRYPEHPIFNYVLSNRYTQFASTLLKQRAQTKMPPFSHQALICANAKVKQNAQDFLQEMTSLLKSIKMNSVEIWGPVTPVMEKKADYYYSNLYLQSVDRKSLHQMLATLNQHTSTLTLKNKVRWYLDVDPIE</sequence>
<dbReference type="PROSITE" id="PS51192">
    <property type="entry name" value="HELICASE_ATP_BIND_1"/>
    <property type="match status" value="1"/>
</dbReference>
<keyword evidence="1 12" id="KW-0639">Primosome</keyword>
<evidence type="ECO:0000256" key="9">
    <source>
        <dbReference type="ARBA" id="ARBA00023125"/>
    </source>
</evidence>
<dbReference type="Pfam" id="PF18074">
    <property type="entry name" value="PriA_C"/>
    <property type="match status" value="1"/>
</dbReference>
<evidence type="ECO:0000256" key="2">
    <source>
        <dbReference type="ARBA" id="ARBA00022705"/>
    </source>
</evidence>
<feature type="binding site" evidence="12">
    <location>
        <position position="410"/>
    </location>
    <ligand>
        <name>Zn(2+)</name>
        <dbReference type="ChEBI" id="CHEBI:29105"/>
        <label>2</label>
    </ligand>
</feature>
<dbReference type="SUPFAM" id="SSF52540">
    <property type="entry name" value="P-loop containing nucleoside triphosphate hydrolases"/>
    <property type="match status" value="1"/>
</dbReference>
<dbReference type="Pfam" id="PF00270">
    <property type="entry name" value="DEAD"/>
    <property type="match status" value="1"/>
</dbReference>
<reference evidence="16" key="1">
    <citation type="submission" date="2016-06" db="EMBL/GenBank/DDBJ databases">
        <authorList>
            <person name="Olsen C.W."/>
            <person name="Carey S."/>
            <person name="Hinshaw L."/>
            <person name="Karasin A.I."/>
        </authorList>
    </citation>
    <scope>NUCLEOTIDE SEQUENCE [LARGE SCALE GENOMIC DNA]</scope>
    <source>
        <strain evidence="15">BazSymA</strain>
        <strain evidence="16">BazSymB</strain>
    </source>
</reference>
<dbReference type="AlphaFoldDB" id="A0A1H6KJ43"/>
<dbReference type="Gene3D" id="3.40.1440.60">
    <property type="entry name" value="PriA, 3(prime) DNA-binding domain"/>
    <property type="match status" value="1"/>
</dbReference>
<feature type="binding site" evidence="12">
    <location>
        <position position="386"/>
    </location>
    <ligand>
        <name>Zn(2+)</name>
        <dbReference type="ChEBI" id="CHEBI:29105"/>
        <label>1</label>
    </ligand>
</feature>
<evidence type="ECO:0000256" key="10">
    <source>
        <dbReference type="ARBA" id="ARBA00023235"/>
    </source>
</evidence>
<name>A0A1H6KJ43_9GAMM</name>
<comment type="catalytic activity">
    <reaction evidence="12">
        <text>Couples ATP hydrolysis with the unwinding of duplex DNA by translocating in the 3'-5' direction.</text>
        <dbReference type="EC" id="5.6.2.4"/>
    </reaction>
</comment>
<evidence type="ECO:0000256" key="6">
    <source>
        <dbReference type="ARBA" id="ARBA00022806"/>
    </source>
</evidence>
<feature type="binding site" evidence="12">
    <location>
        <position position="383"/>
    </location>
    <ligand>
        <name>Zn(2+)</name>
        <dbReference type="ChEBI" id="CHEBI:29105"/>
        <label>1</label>
    </ligand>
</feature>
<dbReference type="InterPro" id="IPR027417">
    <property type="entry name" value="P-loop_NTPase"/>
</dbReference>
<reference evidence="17 18" key="2">
    <citation type="submission" date="2016-06" db="EMBL/GenBank/DDBJ databases">
        <authorList>
            <person name="Petersen J."/>
            <person name="Sayavedra L."/>
        </authorList>
    </citation>
    <scope>NUCLEOTIDE SEQUENCE [LARGE SCALE GENOMIC DNA]</scope>
    <source>
        <strain evidence="18">BazSymA</strain>
        <strain evidence="17">BazSymB</strain>
    </source>
</reference>
<evidence type="ECO:0000313" key="15">
    <source>
        <dbReference type="EMBL" id="SEH72292.1"/>
    </source>
</evidence>
<dbReference type="Pfam" id="PF17764">
    <property type="entry name" value="PriA_3primeBD"/>
    <property type="match status" value="1"/>
</dbReference>
<dbReference type="CDD" id="cd17929">
    <property type="entry name" value="DEXHc_priA"/>
    <property type="match status" value="1"/>
</dbReference>
<evidence type="ECO:0000256" key="5">
    <source>
        <dbReference type="ARBA" id="ARBA00022801"/>
    </source>
</evidence>
<dbReference type="Proteomes" id="UP000198559">
    <property type="component" value="Unassembled WGS sequence"/>
</dbReference>
<evidence type="ECO:0000256" key="8">
    <source>
        <dbReference type="ARBA" id="ARBA00022840"/>
    </source>
</evidence>
<dbReference type="InterPro" id="IPR040498">
    <property type="entry name" value="PriA_CRR"/>
</dbReference>
<feature type="binding site" evidence="12">
    <location>
        <position position="392"/>
    </location>
    <ligand>
        <name>Zn(2+)</name>
        <dbReference type="ChEBI" id="CHEBI:29105"/>
        <label>2</label>
    </ligand>
</feature>
<keyword evidence="9 12" id="KW-0238">DNA-binding</keyword>
<dbReference type="GO" id="GO:0006269">
    <property type="term" value="P:DNA replication, synthesis of primer"/>
    <property type="evidence" value="ECO:0007669"/>
    <property type="project" value="UniProtKB-KW"/>
</dbReference>
<keyword evidence="3 12" id="KW-0479">Metal-binding</keyword>
<dbReference type="Proteomes" id="UP000198988">
    <property type="component" value="Unassembled WGS sequence"/>
</dbReference>
<dbReference type="InterPro" id="IPR042115">
    <property type="entry name" value="PriA_3primeBD_sf"/>
</dbReference>
<evidence type="ECO:0000256" key="11">
    <source>
        <dbReference type="ARBA" id="ARBA00048988"/>
    </source>
</evidence>
<dbReference type="RefSeq" id="WP_241502529.1">
    <property type="nucleotide sequence ID" value="NZ_CDSC02000136.1"/>
</dbReference>
<dbReference type="GO" id="GO:0016787">
    <property type="term" value="F:hydrolase activity"/>
    <property type="evidence" value="ECO:0007669"/>
    <property type="project" value="UniProtKB-KW"/>
</dbReference>
<feature type="binding site" evidence="12">
    <location>
        <position position="426"/>
    </location>
    <ligand>
        <name>Zn(2+)</name>
        <dbReference type="ChEBI" id="CHEBI:29105"/>
        <label>1</label>
    </ligand>
</feature>
<evidence type="ECO:0000256" key="12">
    <source>
        <dbReference type="HAMAP-Rule" id="MF_00983"/>
    </source>
</evidence>
<feature type="binding site" evidence="12">
    <location>
        <position position="413"/>
    </location>
    <ligand>
        <name>Zn(2+)</name>
        <dbReference type="ChEBI" id="CHEBI:29105"/>
        <label>2</label>
    </ligand>
</feature>
<feature type="domain" description="Helicase C-terminal" evidence="14">
    <location>
        <begin position="364"/>
        <end position="572"/>
    </location>
</feature>
<comment type="subunit">
    <text evidence="12">Component of the replication restart primosome.</text>
</comment>
<dbReference type="GO" id="GO:0006310">
    <property type="term" value="P:DNA recombination"/>
    <property type="evidence" value="ECO:0007669"/>
    <property type="project" value="InterPro"/>
</dbReference>
<evidence type="ECO:0000256" key="7">
    <source>
        <dbReference type="ARBA" id="ARBA00022833"/>
    </source>
</evidence>
<evidence type="ECO:0000313" key="18">
    <source>
        <dbReference type="Proteomes" id="UP000198988"/>
    </source>
</evidence>
<dbReference type="InterPro" id="IPR005259">
    <property type="entry name" value="PriA"/>
</dbReference>
<dbReference type="Pfam" id="PF00271">
    <property type="entry name" value="Helicase_C"/>
    <property type="match status" value="1"/>
</dbReference>
<feature type="domain" description="Helicase ATP-binding" evidence="13">
    <location>
        <begin position="159"/>
        <end position="325"/>
    </location>
</feature>
<dbReference type="Gene3D" id="3.40.50.300">
    <property type="entry name" value="P-loop containing nucleotide triphosphate hydrolases"/>
    <property type="match status" value="2"/>
</dbReference>
<evidence type="ECO:0000256" key="3">
    <source>
        <dbReference type="ARBA" id="ARBA00022723"/>
    </source>
</evidence>
<evidence type="ECO:0000259" key="14">
    <source>
        <dbReference type="PROSITE" id="PS51194"/>
    </source>
</evidence>
<dbReference type="EMBL" id="CDSC02000136">
    <property type="protein sequence ID" value="SEH72292.1"/>
    <property type="molecule type" value="Genomic_DNA"/>
</dbReference>
<dbReference type="InterPro" id="IPR041236">
    <property type="entry name" value="PriA_C"/>
</dbReference>
<dbReference type="GO" id="GO:1990077">
    <property type="term" value="C:primosome complex"/>
    <property type="evidence" value="ECO:0007669"/>
    <property type="project" value="UniProtKB-UniRule"/>
</dbReference>
<dbReference type="GO" id="GO:0043138">
    <property type="term" value="F:3'-5' DNA helicase activity"/>
    <property type="evidence" value="ECO:0007669"/>
    <property type="project" value="UniProtKB-EC"/>
</dbReference>
<dbReference type="FunFam" id="3.40.50.300:FF:000489">
    <property type="entry name" value="Primosome assembly protein PriA"/>
    <property type="match status" value="1"/>
</dbReference>
<dbReference type="FunFam" id="3.40.1440.60:FF:000001">
    <property type="entry name" value="Primosomal protein N"/>
    <property type="match status" value="1"/>
</dbReference>
<feature type="binding site" evidence="12">
    <location>
        <position position="423"/>
    </location>
    <ligand>
        <name>Zn(2+)</name>
        <dbReference type="ChEBI" id="CHEBI:29105"/>
        <label>1</label>
    </ligand>
</feature>
<dbReference type="CDD" id="cd18804">
    <property type="entry name" value="SF2_C_priA"/>
    <property type="match status" value="1"/>
</dbReference>
<dbReference type="GO" id="GO:0005524">
    <property type="term" value="F:ATP binding"/>
    <property type="evidence" value="ECO:0007669"/>
    <property type="project" value="UniProtKB-UniRule"/>
</dbReference>
<comment type="cofactor">
    <cofactor evidence="12">
        <name>Zn(2+)</name>
        <dbReference type="ChEBI" id="CHEBI:29105"/>
    </cofactor>
    <text evidence="12">Binds 2 zinc ions per subunit.</text>
</comment>
<dbReference type="GO" id="GO:0006302">
    <property type="term" value="P:double-strand break repair"/>
    <property type="evidence" value="ECO:0007669"/>
    <property type="project" value="InterPro"/>
</dbReference>
<keyword evidence="7 12" id="KW-0862">Zinc</keyword>
<dbReference type="GO" id="GO:0008270">
    <property type="term" value="F:zinc ion binding"/>
    <property type="evidence" value="ECO:0007669"/>
    <property type="project" value="UniProtKB-UniRule"/>
</dbReference>
<dbReference type="PANTHER" id="PTHR30580:SF0">
    <property type="entry name" value="PRIMOSOMAL PROTEIN N"/>
    <property type="match status" value="1"/>
</dbReference>
<keyword evidence="5 12" id="KW-0378">Hydrolase</keyword>
<comment type="function">
    <text evidence="12">Initiates the restart of stalled replication forks, which reloads the replicative helicase on sites other than the origin of replication. Recognizes and binds to abandoned replication forks and remodels them to uncover a helicase loading site. Promotes assembly of the primosome at these replication forks.</text>
</comment>
<dbReference type="PROSITE" id="PS51194">
    <property type="entry name" value="HELICASE_CTER"/>
    <property type="match status" value="1"/>
</dbReference>
<dbReference type="InterPro" id="IPR001650">
    <property type="entry name" value="Helicase_C-like"/>
</dbReference>
<evidence type="ECO:0000313" key="17">
    <source>
        <dbReference type="Proteomes" id="UP000198559"/>
    </source>
</evidence>
<dbReference type="HAMAP" id="MF_00983">
    <property type="entry name" value="PriA"/>
    <property type="match status" value="1"/>
</dbReference>
<keyword evidence="2 12" id="KW-0235">DNA replication</keyword>
<evidence type="ECO:0000313" key="16">
    <source>
        <dbReference type="EMBL" id="SEH75280.1"/>
    </source>
</evidence>